<keyword evidence="1" id="KW-0472">Membrane</keyword>
<feature type="transmembrane region" description="Helical" evidence="1">
    <location>
        <begin position="95"/>
        <end position="118"/>
    </location>
</feature>
<organism evidence="2 3">
    <name type="scientific">Aspergillus pseudoustus</name>
    <dbReference type="NCBI Taxonomy" id="1810923"/>
    <lineage>
        <taxon>Eukaryota</taxon>
        <taxon>Fungi</taxon>
        <taxon>Dikarya</taxon>
        <taxon>Ascomycota</taxon>
        <taxon>Pezizomycotina</taxon>
        <taxon>Eurotiomycetes</taxon>
        <taxon>Eurotiomycetidae</taxon>
        <taxon>Eurotiales</taxon>
        <taxon>Aspergillaceae</taxon>
        <taxon>Aspergillus</taxon>
        <taxon>Aspergillus subgen. Nidulantes</taxon>
    </lineage>
</organism>
<feature type="transmembrane region" description="Helical" evidence="1">
    <location>
        <begin position="21"/>
        <end position="40"/>
    </location>
</feature>
<proteinExistence type="predicted"/>
<keyword evidence="1" id="KW-1133">Transmembrane helix</keyword>
<evidence type="ECO:0000256" key="1">
    <source>
        <dbReference type="SAM" id="Phobius"/>
    </source>
</evidence>
<name>A0ABR4K4G0_9EURO</name>
<comment type="caution">
    <text evidence="2">The sequence shown here is derived from an EMBL/GenBank/DDBJ whole genome shotgun (WGS) entry which is preliminary data.</text>
</comment>
<sequence length="240" mass="26308">MTAALSCENQPISPLRAIIDLLICISIAASLIPQIVRFAILDQSSGAGVSGWYMILLTVSANAYLAARTRGTFTKASYDCVRNGEISGWKGFSALMMWIQSLVPWVASVTLLVVYVYFRHGHRSSSDNEPDIDRKDVGATLHALRSYRRRHPGPIQHSHHSNSRDTRSYHHPPALFVLLHKLPVYDTMGSGLFQQLLYIVLTITGLATSVAAPIPQVYDMVARFSEGLSLGSLSILSAGL</sequence>
<evidence type="ECO:0000313" key="2">
    <source>
        <dbReference type="EMBL" id="KAL2847215.1"/>
    </source>
</evidence>
<gene>
    <name evidence="2" type="ORF">BJY01DRAFT_246868</name>
</gene>
<reference evidence="2 3" key="1">
    <citation type="submission" date="2024-07" db="EMBL/GenBank/DDBJ databases">
        <title>Section-level genome sequencing and comparative genomics of Aspergillus sections Usti and Cavernicolus.</title>
        <authorList>
            <consortium name="Lawrence Berkeley National Laboratory"/>
            <person name="Nybo J.L."/>
            <person name="Vesth T.C."/>
            <person name="Theobald S."/>
            <person name="Frisvad J.C."/>
            <person name="Larsen T.O."/>
            <person name="Kjaerboelling I."/>
            <person name="Rothschild-Mancinelli K."/>
            <person name="Lyhne E.K."/>
            <person name="Kogle M.E."/>
            <person name="Barry K."/>
            <person name="Clum A."/>
            <person name="Na H."/>
            <person name="Ledsgaard L."/>
            <person name="Lin J."/>
            <person name="Lipzen A."/>
            <person name="Kuo A."/>
            <person name="Riley R."/>
            <person name="Mondo S."/>
            <person name="Labutti K."/>
            <person name="Haridas S."/>
            <person name="Pangalinan J."/>
            <person name="Salamov A.A."/>
            <person name="Simmons B.A."/>
            <person name="Magnuson J.K."/>
            <person name="Chen J."/>
            <person name="Drula E."/>
            <person name="Henrissat B."/>
            <person name="Wiebenga A."/>
            <person name="Lubbers R.J."/>
            <person name="Gomes A.C."/>
            <person name="Makela M.R."/>
            <person name="Stajich J."/>
            <person name="Grigoriev I.V."/>
            <person name="Mortensen U.H."/>
            <person name="De Vries R.P."/>
            <person name="Baker S.E."/>
            <person name="Andersen M.R."/>
        </authorList>
    </citation>
    <scope>NUCLEOTIDE SEQUENCE [LARGE SCALE GENOMIC DNA]</scope>
    <source>
        <strain evidence="2 3">CBS 123904</strain>
    </source>
</reference>
<feature type="transmembrane region" description="Helical" evidence="1">
    <location>
        <begin position="46"/>
        <end position="67"/>
    </location>
</feature>
<accession>A0ABR4K4G0</accession>
<feature type="transmembrane region" description="Helical" evidence="1">
    <location>
        <begin position="196"/>
        <end position="214"/>
    </location>
</feature>
<dbReference type="EMBL" id="JBFXLU010000057">
    <property type="protein sequence ID" value="KAL2847215.1"/>
    <property type="molecule type" value="Genomic_DNA"/>
</dbReference>
<keyword evidence="1" id="KW-0812">Transmembrane</keyword>
<keyword evidence="3" id="KW-1185">Reference proteome</keyword>
<evidence type="ECO:0000313" key="3">
    <source>
        <dbReference type="Proteomes" id="UP001610446"/>
    </source>
</evidence>
<dbReference type="Proteomes" id="UP001610446">
    <property type="component" value="Unassembled WGS sequence"/>
</dbReference>
<protein>
    <submittedName>
        <fullName evidence="2">Uncharacterized protein</fullName>
    </submittedName>
</protein>